<sequence length="386" mass="44256">MQHTTSHSFHDCPLRSSSLLIISKEKQTIVTATDEVFNMLGYEPTRLIGKSIDILHLCSVPKKPSCYTLRHESSGDIPFDICSHFDPLANATDLEYWLIRPVQQMSTTPTIRTSSSCMTKGPVTILRLSPFGTIEHAYPSSEFPQKPHELRGHPIMSFVYKSDVRFLCERLSKLPKRTFATFKVRWLKQHPRHNMEDQFEWVAFTVMNSPRRLSCSAANDPQTRPTCIIQPIYDTTNTEEAEEDIFYTLWDTLLLPVRSGINTIYSILDAFHAAMDEGRSYVVQFLGHLITHFLKVSSELLYHAALEFERYPNHNHDDNGSNSSKKEDLLVSESSACDTNTIKVTLDNCIWSVPLLINNSLHKSNHLNMPFTKQKPTKSKHKHHLR</sequence>
<organism evidence="2 3">
    <name type="scientific">Mucor circinelloides f. circinelloides (strain 1006PhL)</name>
    <name type="common">Mucormycosis agent</name>
    <name type="synonym">Calyptromyces circinelloides</name>
    <dbReference type="NCBI Taxonomy" id="1220926"/>
    <lineage>
        <taxon>Eukaryota</taxon>
        <taxon>Fungi</taxon>
        <taxon>Fungi incertae sedis</taxon>
        <taxon>Mucoromycota</taxon>
        <taxon>Mucoromycotina</taxon>
        <taxon>Mucoromycetes</taxon>
        <taxon>Mucorales</taxon>
        <taxon>Mucorineae</taxon>
        <taxon>Mucoraceae</taxon>
        <taxon>Mucor</taxon>
    </lineage>
</organism>
<dbReference type="InParanoid" id="S2JV28"/>
<evidence type="ECO:0008006" key="4">
    <source>
        <dbReference type="Google" id="ProtNLM"/>
    </source>
</evidence>
<feature type="region of interest" description="Disordered" evidence="1">
    <location>
        <begin position="367"/>
        <end position="386"/>
    </location>
</feature>
<dbReference type="AlphaFoldDB" id="S2JV28"/>
<evidence type="ECO:0000313" key="3">
    <source>
        <dbReference type="Proteomes" id="UP000014254"/>
    </source>
</evidence>
<name>S2JV28_MUCC1</name>
<evidence type="ECO:0000313" key="2">
    <source>
        <dbReference type="EMBL" id="EPB83670.1"/>
    </source>
</evidence>
<accession>S2JV28</accession>
<dbReference type="EMBL" id="KE124063">
    <property type="protein sequence ID" value="EPB83670.1"/>
    <property type="molecule type" value="Genomic_DNA"/>
</dbReference>
<proteinExistence type="predicted"/>
<keyword evidence="3" id="KW-1185">Reference proteome</keyword>
<dbReference type="OrthoDB" id="2338553at2759"/>
<feature type="compositionally biased region" description="Basic residues" evidence="1">
    <location>
        <begin position="375"/>
        <end position="386"/>
    </location>
</feature>
<protein>
    <recommendedName>
        <fullName evidence="4">PAS domain-containing protein</fullName>
    </recommendedName>
</protein>
<dbReference type="VEuPathDB" id="FungiDB:HMPREF1544_09586"/>
<dbReference type="Proteomes" id="UP000014254">
    <property type="component" value="Unassembled WGS sequence"/>
</dbReference>
<reference evidence="3" key="1">
    <citation type="submission" date="2013-05" db="EMBL/GenBank/DDBJ databases">
        <title>The Genome sequence of Mucor circinelloides f. circinelloides 1006PhL.</title>
        <authorList>
            <consortium name="The Broad Institute Genomics Platform"/>
            <person name="Cuomo C."/>
            <person name="Earl A."/>
            <person name="Findley K."/>
            <person name="Lee S.C."/>
            <person name="Walker B."/>
            <person name="Young S."/>
            <person name="Zeng Q."/>
            <person name="Gargeya S."/>
            <person name="Fitzgerald M."/>
            <person name="Haas B."/>
            <person name="Abouelleil A."/>
            <person name="Allen A.W."/>
            <person name="Alvarado L."/>
            <person name="Arachchi H.M."/>
            <person name="Berlin A.M."/>
            <person name="Chapman S.B."/>
            <person name="Gainer-Dewar J."/>
            <person name="Goldberg J."/>
            <person name="Griggs A."/>
            <person name="Gujja S."/>
            <person name="Hansen M."/>
            <person name="Howarth C."/>
            <person name="Imamovic A."/>
            <person name="Ireland A."/>
            <person name="Larimer J."/>
            <person name="McCowan C."/>
            <person name="Murphy C."/>
            <person name="Pearson M."/>
            <person name="Poon T.W."/>
            <person name="Priest M."/>
            <person name="Roberts A."/>
            <person name="Saif S."/>
            <person name="Shea T."/>
            <person name="Sisk P."/>
            <person name="Sykes S."/>
            <person name="Wortman J."/>
            <person name="Nusbaum C."/>
            <person name="Birren B."/>
        </authorList>
    </citation>
    <scope>NUCLEOTIDE SEQUENCE [LARGE SCALE GENOMIC DNA]</scope>
    <source>
        <strain evidence="3">1006PhL</strain>
    </source>
</reference>
<dbReference type="OMA" id="GTIEHAY"/>
<dbReference type="eggNOG" id="ENOG502T9XW">
    <property type="taxonomic scope" value="Eukaryota"/>
</dbReference>
<gene>
    <name evidence="2" type="ORF">HMPREF1544_09586</name>
</gene>
<evidence type="ECO:0000256" key="1">
    <source>
        <dbReference type="SAM" id="MobiDB-lite"/>
    </source>
</evidence>